<dbReference type="NCBIfam" id="TIGR00515">
    <property type="entry name" value="accD"/>
    <property type="match status" value="1"/>
</dbReference>
<dbReference type="SUPFAM" id="SSF52096">
    <property type="entry name" value="ClpP/crotonase"/>
    <property type="match status" value="1"/>
</dbReference>
<comment type="catalytic activity">
    <reaction evidence="13">
        <text>N(6)-carboxybiotinyl-L-lysyl-[protein] + acetyl-CoA = N(6)-biotinyl-L-lysyl-[protein] + malonyl-CoA</text>
        <dbReference type="Rhea" id="RHEA:54728"/>
        <dbReference type="Rhea" id="RHEA-COMP:10505"/>
        <dbReference type="Rhea" id="RHEA-COMP:10506"/>
        <dbReference type="ChEBI" id="CHEBI:57288"/>
        <dbReference type="ChEBI" id="CHEBI:57384"/>
        <dbReference type="ChEBI" id="CHEBI:83144"/>
        <dbReference type="ChEBI" id="CHEBI:83145"/>
        <dbReference type="EC" id="2.1.3.15"/>
    </reaction>
</comment>
<dbReference type="Pfam" id="PF01039">
    <property type="entry name" value="Carboxyl_trans"/>
    <property type="match status" value="1"/>
</dbReference>
<comment type="similarity">
    <text evidence="13">Belongs to the AccD/PCCB family.</text>
</comment>
<evidence type="ECO:0000313" key="16">
    <source>
        <dbReference type="Proteomes" id="UP001209318"/>
    </source>
</evidence>
<comment type="subcellular location">
    <subcellularLocation>
        <location evidence="1 13">Cytoplasm</location>
    </subcellularLocation>
</comment>
<evidence type="ECO:0000313" key="15">
    <source>
        <dbReference type="EMBL" id="MCU9614192.1"/>
    </source>
</evidence>
<dbReference type="InterPro" id="IPR034733">
    <property type="entry name" value="AcCoA_carboxyl_beta"/>
</dbReference>
<evidence type="ECO:0000256" key="1">
    <source>
        <dbReference type="ARBA" id="ARBA00004496"/>
    </source>
</evidence>
<dbReference type="Proteomes" id="UP001209318">
    <property type="component" value="Unassembled WGS sequence"/>
</dbReference>
<dbReference type="HAMAP" id="MF_01395">
    <property type="entry name" value="AcetylCoA_CT_beta"/>
    <property type="match status" value="1"/>
</dbReference>
<comment type="function">
    <text evidence="12 13">Component of the acetyl coenzyme A carboxylase (ACC) complex. Biotin carboxylase (BC) catalyzes the carboxylation of biotin on its carrier protein (BCCP) and then the CO(2) group is transferred by the transcarboxylase to acetyl-CoA to form malonyl-CoA.</text>
</comment>
<dbReference type="Gene3D" id="3.90.226.10">
    <property type="entry name" value="2-enoyl-CoA Hydratase, Chain A, domain 1"/>
    <property type="match status" value="1"/>
</dbReference>
<keyword evidence="9 13" id="KW-0067">ATP-binding</keyword>
<evidence type="ECO:0000256" key="5">
    <source>
        <dbReference type="ARBA" id="ARBA00022741"/>
    </source>
</evidence>
<dbReference type="GO" id="GO:0003989">
    <property type="term" value="F:acetyl-CoA carboxylase activity"/>
    <property type="evidence" value="ECO:0007669"/>
    <property type="project" value="InterPro"/>
</dbReference>
<dbReference type="GO" id="GO:0008270">
    <property type="term" value="F:zinc ion binding"/>
    <property type="evidence" value="ECO:0007669"/>
    <property type="project" value="UniProtKB-UniRule"/>
</dbReference>
<dbReference type="EC" id="2.1.3.15" evidence="13"/>
<evidence type="ECO:0000256" key="3">
    <source>
        <dbReference type="ARBA" id="ARBA00022679"/>
    </source>
</evidence>
<protein>
    <recommendedName>
        <fullName evidence="13">Acetyl-coenzyme A carboxylase carboxyl transferase subunit beta</fullName>
        <shortName evidence="13">ACCase subunit beta</shortName>
        <shortName evidence="13">Acetyl-CoA carboxylase carboxyltransferase subunit beta</shortName>
        <ecNumber evidence="13">2.1.3.15</ecNumber>
    </recommendedName>
</protein>
<dbReference type="InterPro" id="IPR029045">
    <property type="entry name" value="ClpP/crotonase-like_dom_sf"/>
</dbReference>
<dbReference type="InterPro" id="IPR000438">
    <property type="entry name" value="Acetyl_CoA_COase_Trfase_b_su"/>
</dbReference>
<evidence type="ECO:0000256" key="4">
    <source>
        <dbReference type="ARBA" id="ARBA00022723"/>
    </source>
</evidence>
<keyword evidence="15" id="KW-0436">Ligase</keyword>
<evidence type="ECO:0000256" key="10">
    <source>
        <dbReference type="ARBA" id="ARBA00023098"/>
    </source>
</evidence>
<keyword evidence="3 13" id="KW-0808">Transferase</keyword>
<dbReference type="RefSeq" id="WP_263073432.1">
    <property type="nucleotide sequence ID" value="NZ_JAOUSF010000003.1"/>
</dbReference>
<proteinExistence type="inferred from homology"/>
<comment type="pathway">
    <text evidence="13">Lipid metabolism; malonyl-CoA biosynthesis; malonyl-CoA from acetyl-CoA: step 1/1.</text>
</comment>
<keyword evidence="2 13" id="KW-0444">Lipid biosynthesis</keyword>
<dbReference type="AlphaFoldDB" id="A0AAE3IU35"/>
<feature type="binding site" evidence="13">
    <location>
        <position position="52"/>
    </location>
    <ligand>
        <name>Zn(2+)</name>
        <dbReference type="ChEBI" id="CHEBI:29105"/>
    </ligand>
</feature>
<evidence type="ECO:0000256" key="13">
    <source>
        <dbReference type="HAMAP-Rule" id="MF_01395"/>
    </source>
</evidence>
<feature type="zinc finger region" description="C4-type" evidence="13">
    <location>
        <begin position="33"/>
        <end position="55"/>
    </location>
</feature>
<comment type="cofactor">
    <cofactor evidence="13">
        <name>Zn(2+)</name>
        <dbReference type="ChEBI" id="CHEBI:29105"/>
    </cofactor>
    <text evidence="13">Binds 1 zinc ion per subunit.</text>
</comment>
<evidence type="ECO:0000256" key="8">
    <source>
        <dbReference type="ARBA" id="ARBA00022833"/>
    </source>
</evidence>
<keyword evidence="7 13" id="KW-0276">Fatty acid metabolism</keyword>
<dbReference type="PANTHER" id="PTHR42995:SF5">
    <property type="entry name" value="ACETYL-COENZYME A CARBOXYLASE CARBOXYL TRANSFERASE SUBUNIT BETA, CHLOROPLASTIC"/>
    <property type="match status" value="1"/>
</dbReference>
<dbReference type="PRINTS" id="PR01070">
    <property type="entry name" value="ACCCTRFRASEB"/>
</dbReference>
<gene>
    <name evidence="13 15" type="primary">accD</name>
    <name evidence="15" type="ORF">OEV98_11530</name>
</gene>
<feature type="domain" description="CoA carboxyltransferase N-terminal" evidence="14">
    <location>
        <begin position="29"/>
        <end position="291"/>
    </location>
</feature>
<evidence type="ECO:0000256" key="2">
    <source>
        <dbReference type="ARBA" id="ARBA00022516"/>
    </source>
</evidence>
<keyword evidence="8 13" id="KW-0862">Zinc</keyword>
<evidence type="ECO:0000256" key="6">
    <source>
        <dbReference type="ARBA" id="ARBA00022771"/>
    </source>
</evidence>
<dbReference type="EMBL" id="JAOUSF010000003">
    <property type="protein sequence ID" value="MCU9614192.1"/>
    <property type="molecule type" value="Genomic_DNA"/>
</dbReference>
<comment type="caution">
    <text evidence="15">The sequence shown here is derived from an EMBL/GenBank/DDBJ whole genome shotgun (WGS) entry which is preliminary data.</text>
</comment>
<evidence type="ECO:0000259" key="14">
    <source>
        <dbReference type="PROSITE" id="PS50980"/>
    </source>
</evidence>
<keyword evidence="13" id="KW-0963">Cytoplasm</keyword>
<dbReference type="PROSITE" id="PS50980">
    <property type="entry name" value="COA_CT_NTER"/>
    <property type="match status" value="1"/>
</dbReference>
<keyword evidence="6 13" id="KW-0863">Zinc-finger</keyword>
<keyword evidence="4 13" id="KW-0479">Metal-binding</keyword>
<evidence type="ECO:0000256" key="7">
    <source>
        <dbReference type="ARBA" id="ARBA00022832"/>
    </source>
</evidence>
<accession>A0AAE3IU35</accession>
<reference evidence="15" key="1">
    <citation type="submission" date="2022-10" db="EMBL/GenBank/DDBJ databases">
        <title>Description of Fervidibacillus gen. nov. in the family Fervidibacillaceae fam. nov. with two species, Fervidibacillus albus sp. nov., and Fervidibacillus halotolerans sp. nov., isolated from tidal flat sediments.</title>
        <authorList>
            <person name="Kwon K.K."/>
            <person name="Yang S.-H."/>
        </authorList>
    </citation>
    <scope>NUCLEOTIDE SEQUENCE</scope>
    <source>
        <strain evidence="15">JCM 19140</strain>
    </source>
</reference>
<organism evidence="15 16">
    <name type="scientific">Perspicuibacillus lycopersici</name>
    <dbReference type="NCBI Taxonomy" id="1325689"/>
    <lineage>
        <taxon>Bacteria</taxon>
        <taxon>Bacillati</taxon>
        <taxon>Bacillota</taxon>
        <taxon>Bacilli</taxon>
        <taxon>Bacillales</taxon>
        <taxon>Bacillaceae</taxon>
        <taxon>Perspicuibacillus</taxon>
    </lineage>
</organism>
<evidence type="ECO:0000256" key="12">
    <source>
        <dbReference type="ARBA" id="ARBA00025280"/>
    </source>
</evidence>
<keyword evidence="16" id="KW-1185">Reference proteome</keyword>
<keyword evidence="11 13" id="KW-0275">Fatty acid biosynthesis</keyword>
<evidence type="ECO:0000256" key="11">
    <source>
        <dbReference type="ARBA" id="ARBA00023160"/>
    </source>
</evidence>
<name>A0AAE3IU35_9BACI</name>
<feature type="binding site" evidence="13">
    <location>
        <position position="55"/>
    </location>
    <ligand>
        <name>Zn(2+)</name>
        <dbReference type="ChEBI" id="CHEBI:29105"/>
    </ligand>
</feature>
<dbReference type="InterPro" id="IPR011762">
    <property type="entry name" value="COA_CT_N"/>
</dbReference>
<dbReference type="GO" id="GO:0009317">
    <property type="term" value="C:acetyl-CoA carboxylase complex"/>
    <property type="evidence" value="ECO:0007669"/>
    <property type="project" value="InterPro"/>
</dbReference>
<comment type="subunit">
    <text evidence="13">Acetyl-CoA carboxylase is a heterohexamer composed of biotin carboxyl carrier protein (AccB), biotin carboxylase (AccC) and two subunits each of ACCase subunit alpha (AccA) and ACCase subunit beta (AccD).</text>
</comment>
<dbReference type="PANTHER" id="PTHR42995">
    <property type="entry name" value="ACETYL-COENZYME A CARBOXYLASE CARBOXYL TRANSFERASE SUBUNIT BETA, CHLOROPLASTIC"/>
    <property type="match status" value="1"/>
</dbReference>
<dbReference type="InterPro" id="IPR041010">
    <property type="entry name" value="Znf-ACC"/>
</dbReference>
<dbReference type="GO" id="GO:2001295">
    <property type="term" value="P:malonyl-CoA biosynthetic process"/>
    <property type="evidence" value="ECO:0007669"/>
    <property type="project" value="UniProtKB-UniRule"/>
</dbReference>
<evidence type="ECO:0000256" key="9">
    <source>
        <dbReference type="ARBA" id="ARBA00022840"/>
    </source>
</evidence>
<dbReference type="GO" id="GO:0006633">
    <property type="term" value="P:fatty acid biosynthetic process"/>
    <property type="evidence" value="ECO:0007669"/>
    <property type="project" value="UniProtKB-KW"/>
</dbReference>
<feature type="binding site" evidence="13">
    <location>
        <position position="33"/>
    </location>
    <ligand>
        <name>Zn(2+)</name>
        <dbReference type="ChEBI" id="CHEBI:29105"/>
    </ligand>
</feature>
<sequence>MLKDIFAKNKKKYATIPANSTKNEVPEGIMTKCPNCKKIMFTKELEKNLKICLHCAYHFQMGAHERLTSLLDDGSFEEMDEDIISENPLQFPGYMEKLEKDRKKANINEAIVTGLGTIEGNKTVVAVMDSNFRMGSMGSAVGEKIKRAIDKADELKLPFIIFTASGGARMQEGILSLMQMAKTSVALKRFSTNGGLTISVMTHPTTGGVSASFASLGDYNLAEPGALIGFAGRRIIEQTIREELPEDFQTSEFLLKHGQLDAVIHRKDLREKLSLILELHKSGGEQNGNRA</sequence>
<keyword evidence="5 13" id="KW-0547">Nucleotide-binding</keyword>
<feature type="binding site" evidence="13">
    <location>
        <position position="36"/>
    </location>
    <ligand>
        <name>Zn(2+)</name>
        <dbReference type="ChEBI" id="CHEBI:29105"/>
    </ligand>
</feature>
<keyword evidence="10 13" id="KW-0443">Lipid metabolism</keyword>
<dbReference type="Pfam" id="PF17848">
    <property type="entry name" value="Zn_ribbon_ACC"/>
    <property type="match status" value="1"/>
</dbReference>
<dbReference type="GO" id="GO:0016743">
    <property type="term" value="F:carboxyl- or carbamoyltransferase activity"/>
    <property type="evidence" value="ECO:0007669"/>
    <property type="project" value="UniProtKB-UniRule"/>
</dbReference>
<dbReference type="GO" id="GO:0005524">
    <property type="term" value="F:ATP binding"/>
    <property type="evidence" value="ECO:0007669"/>
    <property type="project" value="UniProtKB-KW"/>
</dbReference>